<accession>A0A8I6R9D5</accession>
<sequence length="135" mass="16242">MWLISVVSEKNLMLCILHCFLYLMKAFLPDFARNGNKVMRGHGEEVWFNIHFYTRKVHWQKSRSFDDESGQYKRYTGWDQECSLAGRTLLVRYLYSLLYFSLDQWSMKQSTTEPSWIDYHGVVIRNDFMIIQDGY</sequence>
<name>A0A8I6R9D5_CIMLE</name>
<dbReference type="EnsemblMetazoa" id="XM_014384147.2">
    <property type="protein sequence ID" value="XP_014239633.1"/>
    <property type="gene ID" value="LOC106661046"/>
</dbReference>
<keyword evidence="2" id="KW-1185">Reference proteome</keyword>
<dbReference type="KEGG" id="clec:106661046"/>
<dbReference type="AlphaFoldDB" id="A0A8I6R9D5"/>
<evidence type="ECO:0000313" key="1">
    <source>
        <dbReference type="EnsemblMetazoa" id="XP_014239633.1"/>
    </source>
</evidence>
<evidence type="ECO:0000313" key="2">
    <source>
        <dbReference type="Proteomes" id="UP000494040"/>
    </source>
</evidence>
<protein>
    <submittedName>
        <fullName evidence="1">Uncharacterized protein</fullName>
    </submittedName>
</protein>
<dbReference type="Proteomes" id="UP000494040">
    <property type="component" value="Unassembled WGS sequence"/>
</dbReference>
<reference evidence="1" key="1">
    <citation type="submission" date="2022-01" db="UniProtKB">
        <authorList>
            <consortium name="EnsemblMetazoa"/>
        </authorList>
    </citation>
    <scope>IDENTIFICATION</scope>
</reference>
<dbReference type="GeneID" id="106661046"/>
<dbReference type="RefSeq" id="XP_014239633.1">
    <property type="nucleotide sequence ID" value="XM_014384147.2"/>
</dbReference>
<organism evidence="1 2">
    <name type="scientific">Cimex lectularius</name>
    <name type="common">Bed bug</name>
    <name type="synonym">Acanthia lectularia</name>
    <dbReference type="NCBI Taxonomy" id="79782"/>
    <lineage>
        <taxon>Eukaryota</taxon>
        <taxon>Metazoa</taxon>
        <taxon>Ecdysozoa</taxon>
        <taxon>Arthropoda</taxon>
        <taxon>Hexapoda</taxon>
        <taxon>Insecta</taxon>
        <taxon>Pterygota</taxon>
        <taxon>Neoptera</taxon>
        <taxon>Paraneoptera</taxon>
        <taxon>Hemiptera</taxon>
        <taxon>Heteroptera</taxon>
        <taxon>Panheteroptera</taxon>
        <taxon>Cimicomorpha</taxon>
        <taxon>Cimicidae</taxon>
        <taxon>Cimex</taxon>
    </lineage>
</organism>
<proteinExistence type="predicted"/>